<feature type="modified residue" description="4-aspartylphosphate" evidence="1">
    <location>
        <position position="75"/>
    </location>
</feature>
<reference evidence="4 5" key="1">
    <citation type="submission" date="2019-10" db="EMBL/GenBank/DDBJ databases">
        <title>Nonomuraea sp. nov., isolated from Phyllanthus amarus.</title>
        <authorList>
            <person name="Klykleung N."/>
            <person name="Tanasupawat S."/>
        </authorList>
    </citation>
    <scope>NUCLEOTIDE SEQUENCE [LARGE SCALE GENOMIC DNA]</scope>
    <source>
        <strain evidence="4 5">CR1-09</strain>
    </source>
</reference>
<evidence type="ECO:0000313" key="5">
    <source>
        <dbReference type="Proteomes" id="UP000313066"/>
    </source>
</evidence>
<organism evidence="4 5">
    <name type="scientific">Microbispora catharanthi</name>
    <dbReference type="NCBI Taxonomy" id="1712871"/>
    <lineage>
        <taxon>Bacteria</taxon>
        <taxon>Bacillati</taxon>
        <taxon>Actinomycetota</taxon>
        <taxon>Actinomycetes</taxon>
        <taxon>Streptosporangiales</taxon>
        <taxon>Streptosporangiaceae</taxon>
        <taxon>Microbispora</taxon>
    </lineage>
</organism>
<keyword evidence="5" id="KW-1185">Reference proteome</keyword>
<dbReference type="InterPro" id="IPR001789">
    <property type="entry name" value="Sig_transdc_resp-reg_receiver"/>
</dbReference>
<sequence>MIACIRPPGGDVNGTEHAPHTGIRLVVVDDDDISRAGITAILSAVEELEIVASLDHPAATAWGEQWRGVDVVLVDAADERRNDDQFPGVSVVESVRRHRDRRETRVIVLTGHFFDGAVRRRVREAGADFFYHRSELADAAALRAAVLRRAGRPVPEPEDPEEEIRLGVSPHSRVNAAVAHALAESLPERLAERANPRSRAWERLRREFNRHARLQTMTSDGRLPDRTQDTPSLPQISRFLTWATKVKTRRPPPDG</sequence>
<protein>
    <submittedName>
        <fullName evidence="4">Response regulator</fullName>
    </submittedName>
</protein>
<dbReference type="Gene3D" id="3.40.50.2300">
    <property type="match status" value="1"/>
</dbReference>
<evidence type="ECO:0000313" key="4">
    <source>
        <dbReference type="EMBL" id="KAB8187367.1"/>
    </source>
</evidence>
<dbReference type="SUPFAM" id="SSF52172">
    <property type="entry name" value="CheY-like"/>
    <property type="match status" value="1"/>
</dbReference>
<dbReference type="InterPro" id="IPR011006">
    <property type="entry name" value="CheY-like_superfamily"/>
</dbReference>
<feature type="domain" description="Response regulatory" evidence="3">
    <location>
        <begin position="24"/>
        <end position="148"/>
    </location>
</feature>
<proteinExistence type="predicted"/>
<dbReference type="AlphaFoldDB" id="A0A5N6C3N4"/>
<keyword evidence="1" id="KW-0597">Phosphoprotein</keyword>
<dbReference type="Proteomes" id="UP000313066">
    <property type="component" value="Unassembled WGS sequence"/>
</dbReference>
<accession>A0A5N6C3N4</accession>
<dbReference type="EMBL" id="VDMA02000002">
    <property type="protein sequence ID" value="KAB8187367.1"/>
    <property type="molecule type" value="Genomic_DNA"/>
</dbReference>
<evidence type="ECO:0000259" key="3">
    <source>
        <dbReference type="PROSITE" id="PS50110"/>
    </source>
</evidence>
<dbReference type="GO" id="GO:0000160">
    <property type="term" value="P:phosphorelay signal transduction system"/>
    <property type="evidence" value="ECO:0007669"/>
    <property type="project" value="InterPro"/>
</dbReference>
<gene>
    <name evidence="4" type="ORF">FH610_005540</name>
</gene>
<dbReference type="PROSITE" id="PS50110">
    <property type="entry name" value="RESPONSE_REGULATORY"/>
    <property type="match status" value="1"/>
</dbReference>
<feature type="region of interest" description="Disordered" evidence="2">
    <location>
        <begin position="216"/>
        <end position="239"/>
    </location>
</feature>
<comment type="caution">
    <text evidence="4">The sequence shown here is derived from an EMBL/GenBank/DDBJ whole genome shotgun (WGS) entry which is preliminary data.</text>
</comment>
<evidence type="ECO:0000256" key="2">
    <source>
        <dbReference type="SAM" id="MobiDB-lite"/>
    </source>
</evidence>
<name>A0A5N6C3N4_9ACTN</name>
<evidence type="ECO:0000256" key="1">
    <source>
        <dbReference type="PROSITE-ProRule" id="PRU00169"/>
    </source>
</evidence>